<dbReference type="EMBL" id="WNHB01000006">
    <property type="protein sequence ID" value="MTT31493.1"/>
    <property type="molecule type" value="Genomic_DNA"/>
</dbReference>
<comment type="caution">
    <text evidence="1">The sequence shown here is derived from an EMBL/GenBank/DDBJ whole genome shotgun (WGS) entry which is preliminary data.</text>
</comment>
<gene>
    <name evidence="1" type="ORF">GMB86_05595</name>
</gene>
<sequence length="52" mass="6081">MRSKKIGMAPVDELVSTYAETSMLFGYVHYESIMIIDHYEHPRFAAYHLALF</sequence>
<accession>A0A6N8CQY6</accession>
<dbReference type="Proteomes" id="UP000440978">
    <property type="component" value="Unassembled WGS sequence"/>
</dbReference>
<dbReference type="AlphaFoldDB" id="A0A6N8CQY6"/>
<keyword evidence="2" id="KW-1185">Reference proteome</keyword>
<name>A0A6N8CQY6_9BACI</name>
<evidence type="ECO:0000313" key="1">
    <source>
        <dbReference type="EMBL" id="MTT31493.1"/>
    </source>
</evidence>
<organism evidence="1 2">
    <name type="scientific">Terrilactibacillus tamarindi</name>
    <dbReference type="NCBI Taxonomy" id="2599694"/>
    <lineage>
        <taxon>Bacteria</taxon>
        <taxon>Bacillati</taxon>
        <taxon>Bacillota</taxon>
        <taxon>Bacilli</taxon>
        <taxon>Bacillales</taxon>
        <taxon>Bacillaceae</taxon>
        <taxon>Terrilactibacillus</taxon>
    </lineage>
</organism>
<evidence type="ECO:0000313" key="2">
    <source>
        <dbReference type="Proteomes" id="UP000440978"/>
    </source>
</evidence>
<protein>
    <submittedName>
        <fullName evidence="1">Uncharacterized protein</fullName>
    </submittedName>
</protein>
<proteinExistence type="predicted"/>
<reference evidence="1 2" key="1">
    <citation type="submission" date="2019-11" db="EMBL/GenBank/DDBJ databases">
        <title>Terrilactibacillus tamarindus sp. nov. BCM23-1 isolated from bark of Tamarindus indica.</title>
        <authorList>
            <person name="Kingkaew E."/>
            <person name="Tanasupawat S."/>
        </authorList>
    </citation>
    <scope>NUCLEOTIDE SEQUENCE [LARGE SCALE GENOMIC DNA]</scope>
    <source>
        <strain evidence="1 2">BCM23-1</strain>
    </source>
</reference>